<keyword evidence="2 7" id="KW-0813">Transport</keyword>
<dbReference type="Gene3D" id="2.60.40.1120">
    <property type="entry name" value="Carboxypeptidase-like, regulatory domain"/>
    <property type="match status" value="1"/>
</dbReference>
<evidence type="ECO:0000259" key="9">
    <source>
        <dbReference type="Pfam" id="PF07715"/>
    </source>
</evidence>
<evidence type="ECO:0000256" key="5">
    <source>
        <dbReference type="ARBA" id="ARBA00023136"/>
    </source>
</evidence>
<dbReference type="InterPro" id="IPR023997">
    <property type="entry name" value="TonB-dep_OMP_SusC/RagA_CS"/>
</dbReference>
<dbReference type="InterPro" id="IPR037066">
    <property type="entry name" value="Plug_dom_sf"/>
</dbReference>
<evidence type="ECO:0000256" key="8">
    <source>
        <dbReference type="SAM" id="SignalP"/>
    </source>
</evidence>
<keyword evidence="4 7" id="KW-0812">Transmembrane</keyword>
<dbReference type="NCBIfam" id="TIGR04057">
    <property type="entry name" value="SusC_RagA_signa"/>
    <property type="match status" value="1"/>
</dbReference>
<evidence type="ECO:0000256" key="1">
    <source>
        <dbReference type="ARBA" id="ARBA00004571"/>
    </source>
</evidence>
<dbReference type="InterPro" id="IPR039426">
    <property type="entry name" value="TonB-dep_rcpt-like"/>
</dbReference>
<dbReference type="InterPro" id="IPR036942">
    <property type="entry name" value="Beta-barrel_TonB_sf"/>
</dbReference>
<dbReference type="SUPFAM" id="SSF56935">
    <property type="entry name" value="Porins"/>
    <property type="match status" value="1"/>
</dbReference>
<evidence type="ECO:0000256" key="7">
    <source>
        <dbReference type="PROSITE-ProRule" id="PRU01360"/>
    </source>
</evidence>
<evidence type="ECO:0000256" key="4">
    <source>
        <dbReference type="ARBA" id="ARBA00022692"/>
    </source>
</evidence>
<evidence type="ECO:0000256" key="3">
    <source>
        <dbReference type="ARBA" id="ARBA00022452"/>
    </source>
</evidence>
<keyword evidence="6 7" id="KW-0998">Cell outer membrane</keyword>
<dbReference type="InterPro" id="IPR023996">
    <property type="entry name" value="TonB-dep_OMP_SusC/RagA"/>
</dbReference>
<evidence type="ECO:0000256" key="6">
    <source>
        <dbReference type="ARBA" id="ARBA00023237"/>
    </source>
</evidence>
<dbReference type="Gene3D" id="2.40.170.20">
    <property type="entry name" value="TonB-dependent receptor, beta-barrel domain"/>
    <property type="match status" value="1"/>
</dbReference>
<feature type="chain" id="PRO_5046006176" evidence="8">
    <location>
        <begin position="21"/>
        <end position="1010"/>
    </location>
</feature>
<dbReference type="PROSITE" id="PS52016">
    <property type="entry name" value="TONB_DEPENDENT_REC_3"/>
    <property type="match status" value="1"/>
</dbReference>
<dbReference type="RefSeq" id="WP_179005582.1">
    <property type="nucleotide sequence ID" value="NZ_JBHSCO010000002.1"/>
</dbReference>
<dbReference type="InterPro" id="IPR008969">
    <property type="entry name" value="CarboxyPept-like_regulatory"/>
</dbReference>
<protein>
    <submittedName>
        <fullName evidence="10">SusC/RagA family TonB-linked outer membrane protein</fullName>
    </submittedName>
</protein>
<dbReference type="InterPro" id="IPR012910">
    <property type="entry name" value="Plug_dom"/>
</dbReference>
<dbReference type="SUPFAM" id="SSF49464">
    <property type="entry name" value="Carboxypeptidase regulatory domain-like"/>
    <property type="match status" value="1"/>
</dbReference>
<evidence type="ECO:0000313" key="10">
    <source>
        <dbReference type="EMBL" id="MFC4390808.1"/>
    </source>
</evidence>
<evidence type="ECO:0000313" key="11">
    <source>
        <dbReference type="Proteomes" id="UP001595719"/>
    </source>
</evidence>
<dbReference type="Gene3D" id="2.170.130.10">
    <property type="entry name" value="TonB-dependent receptor, plug domain"/>
    <property type="match status" value="1"/>
</dbReference>
<feature type="domain" description="TonB-dependent receptor plug" evidence="9">
    <location>
        <begin position="113"/>
        <end position="219"/>
    </location>
</feature>
<dbReference type="Proteomes" id="UP001595719">
    <property type="component" value="Unassembled WGS sequence"/>
</dbReference>
<proteinExistence type="inferred from homology"/>
<comment type="subcellular location">
    <subcellularLocation>
        <location evidence="1 7">Cell outer membrane</location>
        <topology evidence="1 7">Multi-pass membrane protein</topology>
    </subcellularLocation>
</comment>
<sequence>MKFKYIGFFIALLCTAVSFGQIKIKGTVKDKANVPIPGVNVIIKGTSSSAATDFDGNYVLNVPNKNAQIEFTFVGFTTKLETIGDRTEINVILEESSQTLDEIVVVGYAAVKKSDVTSSISSVKGKELQTMTVGNVTESLQGKVAGVQVTGQGGPGAQPRVLIRGISTLNLNTDPLYVVDGIPMGTSINFLSNNEIESMEVLKDASASAIYGSRASNGVILITTKKGKEGKTRFTFDLSSGMQIMNNPYNMADAEGYATIMNKAYNNSGYSDYLPNPSQYRGKTTDWWKEGIRKGTPVTNASLGISGGSDKHTFGISLNYYNSESIYGIGGWERVTMRIANDFKFSDKFKAGITLNPRYETWGAPGNWADFDKIDPITPIYKPADQLNGTENEYSIYARSPSYVWNPVAAVNRYDDYTDKYNLNTNGYLQYEPIKGLVIRTQASIEVGDEVRNSFTPDFVIDAAHEKQEINNVQKWNTTNVDWTWQNTITYSKTFAEKHNASLMIGNTMEEYNGNNLWGYGEGVPNNSDSMRELNAATKNKDSKGNSWSSSLMSYISRFSYNYDGKYYFTGTFRRDGSSKFMTNNKWANFPSASVSWRILNEGFMESAKDVVSDLRLRAGWGKVGNQGLPDAVYQSNIGQGYYVIGGEVVDTSYPSSMANKDIKWETVEDMSFGLDFGFFKNRISGSLEYYKKQTNDMLFLKQFPTYSGFPGYSTMWTNVGSMQSSGIDLLLSYKDKKGDFSYGVDLTFTTVNVKMLTLSADGEKLYGSGNRTLTVKGDEPGYFYGYVADGLFQNQTELNSHTDEHGTKLQPYAQVGDVRFKDVNGDGKIDEKDRTKIGSPWADYNVGLNLNFGYKNFDLVANFYSSIGNDIVNQNISDLYNGASLTNKVSGLEQMAWHGEGTSNSIPRLSKDDNNENFTKFSSLYVEDGSFVRMKNLQLGYTFNNKFGLDKLRISLSGQNLWTWTKYTGVDPEVAGGDPDKGDRVKGSGFGGWNYPVQPTILMGLNVAF</sequence>
<comment type="similarity">
    <text evidence="7">Belongs to the TonB-dependent receptor family.</text>
</comment>
<comment type="caution">
    <text evidence="10">The sequence shown here is derived from an EMBL/GenBank/DDBJ whole genome shotgun (WGS) entry which is preliminary data.</text>
</comment>
<keyword evidence="5 7" id="KW-0472">Membrane</keyword>
<dbReference type="NCBIfam" id="TIGR04056">
    <property type="entry name" value="OMP_RagA_SusC"/>
    <property type="match status" value="1"/>
</dbReference>
<reference evidence="11" key="1">
    <citation type="journal article" date="2019" name="Int. J. Syst. Evol. Microbiol.">
        <title>The Global Catalogue of Microorganisms (GCM) 10K type strain sequencing project: providing services to taxonomists for standard genome sequencing and annotation.</title>
        <authorList>
            <consortium name="The Broad Institute Genomics Platform"/>
            <consortium name="The Broad Institute Genome Sequencing Center for Infectious Disease"/>
            <person name="Wu L."/>
            <person name="Ma J."/>
        </authorList>
    </citation>
    <scope>NUCLEOTIDE SEQUENCE [LARGE SCALE GENOMIC DNA]</scope>
    <source>
        <strain evidence="11">CGMCC 1.15345</strain>
    </source>
</reference>
<dbReference type="EMBL" id="JBHSCO010000002">
    <property type="protein sequence ID" value="MFC4390808.1"/>
    <property type="molecule type" value="Genomic_DNA"/>
</dbReference>
<feature type="signal peptide" evidence="8">
    <location>
        <begin position="1"/>
        <end position="20"/>
    </location>
</feature>
<keyword evidence="3 7" id="KW-1134">Transmembrane beta strand</keyword>
<accession>A0ABV8W6W4</accession>
<evidence type="ECO:0000256" key="2">
    <source>
        <dbReference type="ARBA" id="ARBA00022448"/>
    </source>
</evidence>
<gene>
    <name evidence="10" type="ORF">ACFOY0_07370</name>
</gene>
<organism evidence="10 11">
    <name type="scientific">Flavobacterium quisquiliarum</name>
    <dbReference type="NCBI Taxonomy" id="1834436"/>
    <lineage>
        <taxon>Bacteria</taxon>
        <taxon>Pseudomonadati</taxon>
        <taxon>Bacteroidota</taxon>
        <taxon>Flavobacteriia</taxon>
        <taxon>Flavobacteriales</taxon>
        <taxon>Flavobacteriaceae</taxon>
        <taxon>Flavobacterium</taxon>
    </lineage>
</organism>
<keyword evidence="8" id="KW-0732">Signal</keyword>
<name>A0ABV8W6W4_9FLAO</name>
<dbReference type="Pfam" id="PF07715">
    <property type="entry name" value="Plug"/>
    <property type="match status" value="1"/>
</dbReference>
<keyword evidence="11" id="KW-1185">Reference proteome</keyword>
<dbReference type="Pfam" id="PF13715">
    <property type="entry name" value="CarbopepD_reg_2"/>
    <property type="match status" value="1"/>
</dbReference>